<feature type="compositionally biased region" description="Low complexity" evidence="4">
    <location>
        <begin position="110"/>
        <end position="131"/>
    </location>
</feature>
<name>A0A6A4VFC4_AMPAM</name>
<evidence type="ECO:0000313" key="6">
    <source>
        <dbReference type="Proteomes" id="UP000440578"/>
    </source>
</evidence>
<evidence type="ECO:0000256" key="4">
    <source>
        <dbReference type="SAM" id="MobiDB-lite"/>
    </source>
</evidence>
<proteinExistence type="predicted"/>
<reference evidence="5 6" key="1">
    <citation type="submission" date="2019-07" db="EMBL/GenBank/DDBJ databases">
        <title>Draft genome assembly of a fouling barnacle, Amphibalanus amphitrite (Darwin, 1854): The first reference genome for Thecostraca.</title>
        <authorList>
            <person name="Kim W."/>
        </authorList>
    </citation>
    <scope>NUCLEOTIDE SEQUENCE [LARGE SCALE GENOMIC DNA]</scope>
    <source>
        <strain evidence="5">SNU_AA5</strain>
        <tissue evidence="5">Soma without cirri and trophi</tissue>
    </source>
</reference>
<keyword evidence="6" id="KW-1185">Reference proteome</keyword>
<feature type="repeat" description="TPR" evidence="3">
    <location>
        <begin position="33"/>
        <end position="66"/>
    </location>
</feature>
<dbReference type="SUPFAM" id="SSF48452">
    <property type="entry name" value="TPR-like"/>
    <property type="match status" value="1"/>
</dbReference>
<dbReference type="Gene3D" id="1.25.40.10">
    <property type="entry name" value="Tetratricopeptide repeat domain"/>
    <property type="match status" value="1"/>
</dbReference>
<evidence type="ECO:0000256" key="1">
    <source>
        <dbReference type="ARBA" id="ARBA00022737"/>
    </source>
</evidence>
<evidence type="ECO:0000256" key="3">
    <source>
        <dbReference type="PROSITE-ProRule" id="PRU00339"/>
    </source>
</evidence>
<dbReference type="PANTHER" id="PTHR22904">
    <property type="entry name" value="TPR REPEAT CONTAINING PROTEIN"/>
    <property type="match status" value="1"/>
</dbReference>
<evidence type="ECO:0000256" key="2">
    <source>
        <dbReference type="ARBA" id="ARBA00022803"/>
    </source>
</evidence>
<dbReference type="AlphaFoldDB" id="A0A6A4VFC4"/>
<feature type="region of interest" description="Disordered" evidence="4">
    <location>
        <begin position="106"/>
        <end position="131"/>
    </location>
</feature>
<dbReference type="InterPro" id="IPR011990">
    <property type="entry name" value="TPR-like_helical_dom_sf"/>
</dbReference>
<dbReference type="PANTHER" id="PTHR22904:SF523">
    <property type="entry name" value="STRESS-INDUCED-PHOSPHOPROTEIN 1"/>
    <property type="match status" value="1"/>
</dbReference>
<organism evidence="5 6">
    <name type="scientific">Amphibalanus amphitrite</name>
    <name type="common">Striped barnacle</name>
    <name type="synonym">Balanus amphitrite</name>
    <dbReference type="NCBI Taxonomy" id="1232801"/>
    <lineage>
        <taxon>Eukaryota</taxon>
        <taxon>Metazoa</taxon>
        <taxon>Ecdysozoa</taxon>
        <taxon>Arthropoda</taxon>
        <taxon>Crustacea</taxon>
        <taxon>Multicrustacea</taxon>
        <taxon>Cirripedia</taxon>
        <taxon>Thoracica</taxon>
        <taxon>Thoracicalcarea</taxon>
        <taxon>Balanomorpha</taxon>
        <taxon>Balanoidea</taxon>
        <taxon>Balanidae</taxon>
        <taxon>Amphibalaninae</taxon>
        <taxon>Amphibalanus</taxon>
    </lineage>
</organism>
<comment type="caution">
    <text evidence="5">The sequence shown here is derived from an EMBL/GenBank/DDBJ whole genome shotgun (WGS) entry which is preliminary data.</text>
</comment>
<keyword evidence="1" id="KW-0677">Repeat</keyword>
<gene>
    <name evidence="5" type="primary">TTC28_0</name>
    <name evidence="5" type="ORF">FJT64_012579</name>
</gene>
<keyword evidence="2 3" id="KW-0802">TPR repeat</keyword>
<accession>A0A6A4VFC4</accession>
<dbReference type="OrthoDB" id="626167at2759"/>
<protein>
    <submittedName>
        <fullName evidence="5">Tetratricopeptide repeat protein 28</fullName>
    </submittedName>
</protein>
<dbReference type="PROSITE" id="PS50005">
    <property type="entry name" value="TPR"/>
    <property type="match status" value="1"/>
</dbReference>
<sequence>MEKIRRAVKFSAIDQEVELGSDVELSSTSRALFLEKVRLANTACQAGEFESAVRLYSEAISLDPANHVLFSNRSAARVKLGQLQAAHQDGLKAAELSPHWSKAPQLEQPAGHAMGRTPAAAARASAQGCGA</sequence>
<dbReference type="InterPro" id="IPR019734">
    <property type="entry name" value="TPR_rpt"/>
</dbReference>
<dbReference type="GO" id="GO:0051879">
    <property type="term" value="F:Hsp90 protein binding"/>
    <property type="evidence" value="ECO:0007669"/>
    <property type="project" value="TreeGrafter"/>
</dbReference>
<dbReference type="EMBL" id="VIIS01002062">
    <property type="protein sequence ID" value="KAF0289068.1"/>
    <property type="molecule type" value="Genomic_DNA"/>
</dbReference>
<evidence type="ECO:0000313" key="5">
    <source>
        <dbReference type="EMBL" id="KAF0289068.1"/>
    </source>
</evidence>
<dbReference type="Proteomes" id="UP000440578">
    <property type="component" value="Unassembled WGS sequence"/>
</dbReference>